<dbReference type="EMBL" id="JBHTBJ010000020">
    <property type="protein sequence ID" value="MFC7277165.1"/>
    <property type="molecule type" value="Genomic_DNA"/>
</dbReference>
<comment type="caution">
    <text evidence="7">The sequence shown here is derived from an EMBL/GenBank/DDBJ whole genome shotgun (WGS) entry which is preliminary data.</text>
</comment>
<comment type="similarity">
    <text evidence="1">Belongs to the peptidase S1C family.</text>
</comment>
<protein>
    <submittedName>
        <fullName evidence="7">S1C family serine protease</fullName>
        <ecNumber evidence="7">3.4.21.-</ecNumber>
    </submittedName>
</protein>
<dbReference type="InterPro" id="IPR036034">
    <property type="entry name" value="PDZ_sf"/>
</dbReference>
<evidence type="ECO:0000313" key="8">
    <source>
        <dbReference type="Proteomes" id="UP001596548"/>
    </source>
</evidence>
<dbReference type="Pfam" id="PF13180">
    <property type="entry name" value="PDZ_2"/>
    <property type="match status" value="1"/>
</dbReference>
<dbReference type="InterPro" id="IPR009003">
    <property type="entry name" value="Peptidase_S1_PA"/>
</dbReference>
<dbReference type="InterPro" id="IPR043504">
    <property type="entry name" value="Peptidase_S1_PA_chymotrypsin"/>
</dbReference>
<feature type="transmembrane region" description="Helical" evidence="5">
    <location>
        <begin position="32"/>
        <end position="53"/>
    </location>
</feature>
<dbReference type="RefSeq" id="WP_378972412.1">
    <property type="nucleotide sequence ID" value="NZ_JBHTBJ010000020.1"/>
</dbReference>
<evidence type="ECO:0000256" key="3">
    <source>
        <dbReference type="ARBA" id="ARBA00022801"/>
    </source>
</evidence>
<dbReference type="Pfam" id="PF13365">
    <property type="entry name" value="Trypsin_2"/>
    <property type="match status" value="1"/>
</dbReference>
<dbReference type="SUPFAM" id="SSF50494">
    <property type="entry name" value="Trypsin-like serine proteases"/>
    <property type="match status" value="1"/>
</dbReference>
<dbReference type="InterPro" id="IPR051201">
    <property type="entry name" value="Chloro_Bact_Ser_Proteases"/>
</dbReference>
<feature type="compositionally biased region" description="Low complexity" evidence="4">
    <location>
        <begin position="1"/>
        <end position="19"/>
    </location>
</feature>
<reference evidence="8" key="1">
    <citation type="journal article" date="2019" name="Int. J. Syst. Evol. Microbiol.">
        <title>The Global Catalogue of Microorganisms (GCM) 10K type strain sequencing project: providing services to taxonomists for standard genome sequencing and annotation.</title>
        <authorList>
            <consortium name="The Broad Institute Genomics Platform"/>
            <consortium name="The Broad Institute Genome Sequencing Center for Infectious Disease"/>
            <person name="Wu L."/>
            <person name="Ma J."/>
        </authorList>
    </citation>
    <scope>NUCLEOTIDE SEQUENCE [LARGE SCALE GENOMIC DNA]</scope>
    <source>
        <strain evidence="8">XZYJT-10</strain>
    </source>
</reference>
<organism evidence="7 8">
    <name type="scientific">Paractinoplanes rhizophilus</name>
    <dbReference type="NCBI Taxonomy" id="1416877"/>
    <lineage>
        <taxon>Bacteria</taxon>
        <taxon>Bacillati</taxon>
        <taxon>Actinomycetota</taxon>
        <taxon>Actinomycetes</taxon>
        <taxon>Micromonosporales</taxon>
        <taxon>Micromonosporaceae</taxon>
        <taxon>Paractinoplanes</taxon>
    </lineage>
</organism>
<evidence type="ECO:0000313" key="7">
    <source>
        <dbReference type="EMBL" id="MFC7277165.1"/>
    </source>
</evidence>
<sequence length="374" mass="35824">MTSPATPAASPPSAAAPGPAASPAPPRRSPSLGPLIAVAAVIALVAGLIGGFIGRASGGAAETSAACAATTIADDVLPAVVTLAVSSGAAAGNGSGEMIRDGGYILTNDHVISPAGATGSIEALFSGGQSLPATIVGRAPRVDLAVVKVDPPPGLPIIGVGRSSTLRVGQPVVALGAPLGLSGTVTAGIVSALGRDVPVPADNGVTAVLPGAVQTDAAINPGNSGGALVNCAGDLVGVNTAIATVPNASGEAGGGSVGIGFAIPVDVAMVVADQLIASGSYDPPSLGVESVPVPPAVAEQFGVPVGIYLRVVTPGGPADQAGLRTSDIVTGIDGRPMNAPESLFLATVGKRPGDQVRVQYSRDGSAGQATATLA</sequence>
<dbReference type="EC" id="3.4.21.-" evidence="7"/>
<evidence type="ECO:0000256" key="4">
    <source>
        <dbReference type="SAM" id="MobiDB-lite"/>
    </source>
</evidence>
<dbReference type="PRINTS" id="PR00834">
    <property type="entry name" value="PROTEASES2C"/>
</dbReference>
<dbReference type="Gene3D" id="2.30.42.10">
    <property type="match status" value="1"/>
</dbReference>
<accession>A0ABW2HVN4</accession>
<evidence type="ECO:0000259" key="6">
    <source>
        <dbReference type="PROSITE" id="PS50106"/>
    </source>
</evidence>
<evidence type="ECO:0000256" key="5">
    <source>
        <dbReference type="SAM" id="Phobius"/>
    </source>
</evidence>
<dbReference type="PROSITE" id="PS50106">
    <property type="entry name" value="PDZ"/>
    <property type="match status" value="1"/>
</dbReference>
<evidence type="ECO:0000256" key="1">
    <source>
        <dbReference type="ARBA" id="ARBA00010541"/>
    </source>
</evidence>
<dbReference type="Gene3D" id="2.40.10.10">
    <property type="entry name" value="Trypsin-like serine proteases"/>
    <property type="match status" value="2"/>
</dbReference>
<keyword evidence="3 7" id="KW-0378">Hydrolase</keyword>
<keyword evidence="8" id="KW-1185">Reference proteome</keyword>
<keyword evidence="5" id="KW-0812">Transmembrane</keyword>
<dbReference type="InterPro" id="IPR001940">
    <property type="entry name" value="Peptidase_S1C"/>
</dbReference>
<keyword evidence="2 7" id="KW-0645">Protease</keyword>
<dbReference type="GO" id="GO:0008233">
    <property type="term" value="F:peptidase activity"/>
    <property type="evidence" value="ECO:0007669"/>
    <property type="project" value="UniProtKB-KW"/>
</dbReference>
<dbReference type="PANTHER" id="PTHR43343">
    <property type="entry name" value="PEPTIDASE S12"/>
    <property type="match status" value="1"/>
</dbReference>
<keyword evidence="5" id="KW-1133">Transmembrane helix</keyword>
<evidence type="ECO:0000256" key="2">
    <source>
        <dbReference type="ARBA" id="ARBA00022670"/>
    </source>
</evidence>
<dbReference type="GO" id="GO:0006508">
    <property type="term" value="P:proteolysis"/>
    <property type="evidence" value="ECO:0007669"/>
    <property type="project" value="UniProtKB-KW"/>
</dbReference>
<proteinExistence type="inferred from homology"/>
<feature type="domain" description="PDZ" evidence="6">
    <location>
        <begin position="270"/>
        <end position="364"/>
    </location>
</feature>
<gene>
    <name evidence="7" type="ORF">ACFQS1_24495</name>
</gene>
<dbReference type="Proteomes" id="UP001596548">
    <property type="component" value="Unassembled WGS sequence"/>
</dbReference>
<dbReference type="CDD" id="cd06779">
    <property type="entry name" value="cpPDZ_Deg_HtrA-like"/>
    <property type="match status" value="1"/>
</dbReference>
<feature type="region of interest" description="Disordered" evidence="4">
    <location>
        <begin position="1"/>
        <end position="28"/>
    </location>
</feature>
<dbReference type="SUPFAM" id="SSF50156">
    <property type="entry name" value="PDZ domain-like"/>
    <property type="match status" value="1"/>
</dbReference>
<keyword evidence="5" id="KW-0472">Membrane</keyword>
<name>A0ABW2HVN4_9ACTN</name>
<dbReference type="PANTHER" id="PTHR43343:SF3">
    <property type="entry name" value="PROTEASE DO-LIKE 8, CHLOROPLASTIC"/>
    <property type="match status" value="1"/>
</dbReference>
<dbReference type="InterPro" id="IPR001478">
    <property type="entry name" value="PDZ"/>
</dbReference>
<dbReference type="SMART" id="SM00228">
    <property type="entry name" value="PDZ"/>
    <property type="match status" value="1"/>
</dbReference>